<dbReference type="EMBL" id="BGPR01032676">
    <property type="protein sequence ID" value="GBO06284.1"/>
    <property type="molecule type" value="Genomic_DNA"/>
</dbReference>
<sequence length="228" mass="25808">MEERGRSRSSLSGDTLSQRSLIENSATPRRNSGPAADVSHSPYTASWVESIRDQPNFEKRICSQITSNEEAIDAKQSIIQQYNEHFRIIQKLKGSEGGVTRWRSFITDAEKQIEKSEAALMSLGPCPIPDCVRHHETPKDVEMVEHQQVLNFNYTYGATGEFKNVPLRKAAKQRIIELRSPIKTANKFNVLLNNDDQEMQCSAPLEPPKEIIPAINLKITEDYNLTKP</sequence>
<dbReference type="Proteomes" id="UP000499080">
    <property type="component" value="Unassembled WGS sequence"/>
</dbReference>
<evidence type="ECO:0000313" key="2">
    <source>
        <dbReference type="EMBL" id="GBO06284.1"/>
    </source>
</evidence>
<organism evidence="2 3">
    <name type="scientific">Araneus ventricosus</name>
    <name type="common">Orbweaver spider</name>
    <name type="synonym">Epeira ventricosa</name>
    <dbReference type="NCBI Taxonomy" id="182803"/>
    <lineage>
        <taxon>Eukaryota</taxon>
        <taxon>Metazoa</taxon>
        <taxon>Ecdysozoa</taxon>
        <taxon>Arthropoda</taxon>
        <taxon>Chelicerata</taxon>
        <taxon>Arachnida</taxon>
        <taxon>Araneae</taxon>
        <taxon>Araneomorphae</taxon>
        <taxon>Entelegynae</taxon>
        <taxon>Araneoidea</taxon>
        <taxon>Araneidae</taxon>
        <taxon>Araneus</taxon>
    </lineage>
</organism>
<accession>A0A4Y2U2S7</accession>
<feature type="compositionally biased region" description="Low complexity" evidence="1">
    <location>
        <begin position="8"/>
        <end position="17"/>
    </location>
</feature>
<keyword evidence="3" id="KW-1185">Reference proteome</keyword>
<reference evidence="2 3" key="1">
    <citation type="journal article" date="2019" name="Sci. Rep.">
        <title>Orb-weaving spider Araneus ventricosus genome elucidates the spidroin gene catalogue.</title>
        <authorList>
            <person name="Kono N."/>
            <person name="Nakamura H."/>
            <person name="Ohtoshi R."/>
            <person name="Moran D.A.P."/>
            <person name="Shinohara A."/>
            <person name="Yoshida Y."/>
            <person name="Fujiwara M."/>
            <person name="Mori M."/>
            <person name="Tomita M."/>
            <person name="Arakawa K."/>
        </authorList>
    </citation>
    <scope>NUCLEOTIDE SEQUENCE [LARGE SCALE GENOMIC DNA]</scope>
</reference>
<comment type="caution">
    <text evidence="2">The sequence shown here is derived from an EMBL/GenBank/DDBJ whole genome shotgun (WGS) entry which is preliminary data.</text>
</comment>
<feature type="region of interest" description="Disordered" evidence="1">
    <location>
        <begin position="1"/>
        <end position="41"/>
    </location>
</feature>
<feature type="compositionally biased region" description="Polar residues" evidence="1">
    <location>
        <begin position="18"/>
        <end position="30"/>
    </location>
</feature>
<name>A0A4Y2U2S7_ARAVE</name>
<dbReference type="AlphaFoldDB" id="A0A4Y2U2S7"/>
<protein>
    <submittedName>
        <fullName evidence="2">Uncharacterized protein</fullName>
    </submittedName>
</protein>
<gene>
    <name evidence="2" type="ORF">AVEN_27540_1</name>
</gene>
<evidence type="ECO:0000313" key="3">
    <source>
        <dbReference type="Proteomes" id="UP000499080"/>
    </source>
</evidence>
<proteinExistence type="predicted"/>
<evidence type="ECO:0000256" key="1">
    <source>
        <dbReference type="SAM" id="MobiDB-lite"/>
    </source>
</evidence>